<dbReference type="InterPro" id="IPR013783">
    <property type="entry name" value="Ig-like_fold"/>
</dbReference>
<name>A0ABX1FN78_9PSEU</name>
<evidence type="ECO:0000313" key="6">
    <source>
        <dbReference type="Proteomes" id="UP001515943"/>
    </source>
</evidence>
<gene>
    <name evidence="5" type="ORF">FXN61_28125</name>
</gene>
<reference evidence="5 6" key="1">
    <citation type="submission" date="2019-08" db="EMBL/GenBank/DDBJ databases">
        <title>Lentzea from Indian Himalayas.</title>
        <authorList>
            <person name="Mandal S."/>
            <person name="Mallick Gupta A."/>
            <person name="Maiti P.K."/>
            <person name="Sarkar J."/>
            <person name="Mandal S."/>
        </authorList>
    </citation>
    <scope>NUCLEOTIDE SEQUENCE [LARGE SCALE GENOMIC DNA]</scope>
    <source>
        <strain evidence="5 6">PSKA42</strain>
    </source>
</reference>
<dbReference type="EMBL" id="VSRL01000123">
    <property type="protein sequence ID" value="NKE60449.1"/>
    <property type="molecule type" value="Genomic_DNA"/>
</dbReference>
<keyword evidence="2 3" id="KW-0732">Signal</keyword>
<protein>
    <submittedName>
        <fullName evidence="5">DUF3494 domain-containing protein</fullName>
    </submittedName>
</protein>
<dbReference type="Pfam" id="PF11999">
    <property type="entry name" value="Ice_binding"/>
    <property type="match status" value="1"/>
</dbReference>
<dbReference type="InterPro" id="IPR032109">
    <property type="entry name" value="Big_3_5"/>
</dbReference>
<evidence type="ECO:0000259" key="4">
    <source>
        <dbReference type="Pfam" id="PF16640"/>
    </source>
</evidence>
<feature type="signal peptide" evidence="3">
    <location>
        <begin position="1"/>
        <end position="32"/>
    </location>
</feature>
<sequence length="342" mass="34049">MSQLASRRILALPLICAATLLIGVTGPPSASAAETPVSLGTADNFAVLAASTVTNTGGTTIEGDLGLSPGTSVTGFPPGQVAGGVYVADGVAAQAQADLVTAYDDAAARTTTATIPTELGGTTVTPGVYDSASGTFEITGTLTLDAQGDPYAVFIFKTASTLVTASASTVVLANDARSSGVFWGVGSSATLGTNSTFLGNILAMASITVTTGVVLTGRALARTAAVTLDSNTITRPADLPQSIINTTTALETSVNPALADEPITFTATVTPESGATAPTGVVVFIDKRTVIGTGVLDSLGVATFTTSTLSVSRHSIKASYLGADGFLESTSSTLSQVVTSIQ</sequence>
<evidence type="ECO:0000256" key="1">
    <source>
        <dbReference type="ARBA" id="ARBA00005445"/>
    </source>
</evidence>
<dbReference type="Gene3D" id="2.60.40.10">
    <property type="entry name" value="Immunoglobulins"/>
    <property type="match status" value="1"/>
</dbReference>
<feature type="chain" id="PRO_5047386444" evidence="3">
    <location>
        <begin position="33"/>
        <end position="342"/>
    </location>
</feature>
<evidence type="ECO:0000256" key="3">
    <source>
        <dbReference type="SAM" id="SignalP"/>
    </source>
</evidence>
<dbReference type="RefSeq" id="WP_167977110.1">
    <property type="nucleotide sequence ID" value="NZ_VSRL01000123.1"/>
</dbReference>
<dbReference type="Proteomes" id="UP001515943">
    <property type="component" value="Unassembled WGS sequence"/>
</dbReference>
<dbReference type="InterPro" id="IPR021884">
    <property type="entry name" value="Ice-bd_prot"/>
</dbReference>
<comment type="caution">
    <text evidence="5">The sequence shown here is derived from an EMBL/GenBank/DDBJ whole genome shotgun (WGS) entry which is preliminary data.</text>
</comment>
<accession>A0ABX1FN78</accession>
<evidence type="ECO:0000256" key="2">
    <source>
        <dbReference type="ARBA" id="ARBA00022729"/>
    </source>
</evidence>
<evidence type="ECO:0000313" key="5">
    <source>
        <dbReference type="EMBL" id="NKE60449.1"/>
    </source>
</evidence>
<dbReference type="Pfam" id="PF16640">
    <property type="entry name" value="Big_3_5"/>
    <property type="match status" value="1"/>
</dbReference>
<comment type="similarity">
    <text evidence="1">Belongs to the ice-binding protein family.</text>
</comment>
<organism evidence="5 6">
    <name type="scientific">Lentzea indica</name>
    <dbReference type="NCBI Taxonomy" id="2604800"/>
    <lineage>
        <taxon>Bacteria</taxon>
        <taxon>Bacillati</taxon>
        <taxon>Actinomycetota</taxon>
        <taxon>Actinomycetes</taxon>
        <taxon>Pseudonocardiales</taxon>
        <taxon>Pseudonocardiaceae</taxon>
        <taxon>Lentzea</taxon>
    </lineage>
</organism>
<proteinExistence type="inferred from homology"/>
<keyword evidence="6" id="KW-1185">Reference proteome</keyword>
<feature type="domain" description="Bacterial Ig-like" evidence="4">
    <location>
        <begin position="252"/>
        <end position="339"/>
    </location>
</feature>